<evidence type="ECO:0000256" key="1">
    <source>
        <dbReference type="ARBA" id="ARBA00004651"/>
    </source>
</evidence>
<feature type="transmembrane region" description="Helical" evidence="7">
    <location>
        <begin position="235"/>
        <end position="254"/>
    </location>
</feature>
<protein>
    <submittedName>
        <fullName evidence="8">Uncharacterized protein</fullName>
    </submittedName>
</protein>
<feature type="transmembrane region" description="Helical" evidence="7">
    <location>
        <begin position="122"/>
        <end position="143"/>
    </location>
</feature>
<evidence type="ECO:0000256" key="3">
    <source>
        <dbReference type="ARBA" id="ARBA00022475"/>
    </source>
</evidence>
<dbReference type="Proteomes" id="UP000179113">
    <property type="component" value="Unassembled WGS sequence"/>
</dbReference>
<dbReference type="PANTHER" id="PTHR30250:SF10">
    <property type="entry name" value="LIPOPOLYSACCHARIDE BIOSYNTHESIS PROTEIN WZXC"/>
    <property type="match status" value="1"/>
</dbReference>
<keyword evidence="3" id="KW-1003">Cell membrane</keyword>
<organism evidence="8 9">
    <name type="scientific">candidate division WWE3 bacterium RIFOXYC1_FULL_39_7</name>
    <dbReference type="NCBI Taxonomy" id="1802643"/>
    <lineage>
        <taxon>Bacteria</taxon>
        <taxon>Katanobacteria</taxon>
    </lineage>
</organism>
<feature type="transmembrane region" description="Helical" evidence="7">
    <location>
        <begin position="298"/>
        <end position="318"/>
    </location>
</feature>
<feature type="transmembrane region" description="Helical" evidence="7">
    <location>
        <begin position="330"/>
        <end position="350"/>
    </location>
</feature>
<feature type="transmembrane region" description="Helical" evidence="7">
    <location>
        <begin position="449"/>
        <end position="472"/>
    </location>
</feature>
<comment type="similarity">
    <text evidence="2">Belongs to the polysaccharide synthase family.</text>
</comment>
<feature type="transmembrane region" description="Helical" evidence="7">
    <location>
        <begin position="180"/>
        <end position="198"/>
    </location>
</feature>
<sequence>MIEVSLETVKKRAVRGVAILTGRGFLLNGVAQISQLFLLAFLSPSELGTFWIVSAAVAFLIYFSDIGLAAALIQKKEKPTETDLATTFTIQQSLVLILLLVLYLISPYLARVYELTNEGRMLIYALGVSLFLSSLKSIPSVLLERKLMFGKFVLPEILENLFYNVTVVYLAYRGFGITSFTYAVIIRGFVGVVVIYILQPWRPRIAFSKKAVRGLLRFGVPYQINTLVSVMKDQGITLILGGILGQAAIGYLGSAMRLSQIPLRLFMDNVTKVSFPAFSRLQEQKEELAKSVTMSVQFICFLVFPSLIGFLVIVPNLMVILPKYQKWEPALIPLYIVSINVIFAAVATQLTNMLTAIGKIGIVIKLTVMYTVLTIVLVPYLASKYDFTGAAWGYALVGMSSVVAIWVAKRQVNFSLVTSFLKPLMAALIMGGVVYWIRGLVEPTSMNTVGMILLGGMVYGLGSIMIIGPSVLRDGKKIIYNFLGK</sequence>
<comment type="caution">
    <text evidence="8">The sequence shown here is derived from an EMBL/GenBank/DDBJ whole genome shotgun (WGS) entry which is preliminary data.</text>
</comment>
<evidence type="ECO:0000256" key="4">
    <source>
        <dbReference type="ARBA" id="ARBA00022692"/>
    </source>
</evidence>
<feature type="transmembrane region" description="Helical" evidence="7">
    <location>
        <begin position="362"/>
        <end position="383"/>
    </location>
</feature>
<dbReference type="InterPro" id="IPR050833">
    <property type="entry name" value="Poly_Biosynth_Transport"/>
</dbReference>
<feature type="transmembrane region" description="Helical" evidence="7">
    <location>
        <begin position="48"/>
        <end position="73"/>
    </location>
</feature>
<name>A0A1F4WIK0_UNCKA</name>
<keyword evidence="6 7" id="KW-0472">Membrane</keyword>
<proteinExistence type="inferred from homology"/>
<feature type="transmembrane region" description="Helical" evidence="7">
    <location>
        <begin position="20"/>
        <end position="42"/>
    </location>
</feature>
<feature type="transmembrane region" description="Helical" evidence="7">
    <location>
        <begin position="420"/>
        <end position="437"/>
    </location>
</feature>
<feature type="transmembrane region" description="Helical" evidence="7">
    <location>
        <begin position="389"/>
        <end position="408"/>
    </location>
</feature>
<dbReference type="GO" id="GO:0005886">
    <property type="term" value="C:plasma membrane"/>
    <property type="evidence" value="ECO:0007669"/>
    <property type="project" value="UniProtKB-SubCell"/>
</dbReference>
<dbReference type="PANTHER" id="PTHR30250">
    <property type="entry name" value="PST FAMILY PREDICTED COLANIC ACID TRANSPORTER"/>
    <property type="match status" value="1"/>
</dbReference>
<dbReference type="AlphaFoldDB" id="A0A1F4WIK0"/>
<evidence type="ECO:0000256" key="2">
    <source>
        <dbReference type="ARBA" id="ARBA00007430"/>
    </source>
</evidence>
<evidence type="ECO:0000313" key="8">
    <source>
        <dbReference type="EMBL" id="OGC69206.1"/>
    </source>
</evidence>
<keyword evidence="5 7" id="KW-1133">Transmembrane helix</keyword>
<feature type="transmembrane region" description="Helical" evidence="7">
    <location>
        <begin position="94"/>
        <end position="110"/>
    </location>
</feature>
<comment type="subcellular location">
    <subcellularLocation>
        <location evidence="1">Cell membrane</location>
        <topology evidence="1">Multi-pass membrane protein</topology>
    </subcellularLocation>
</comment>
<evidence type="ECO:0000256" key="6">
    <source>
        <dbReference type="ARBA" id="ARBA00023136"/>
    </source>
</evidence>
<evidence type="ECO:0000256" key="7">
    <source>
        <dbReference type="SAM" id="Phobius"/>
    </source>
</evidence>
<gene>
    <name evidence="8" type="ORF">A2415_01085</name>
</gene>
<evidence type="ECO:0000256" key="5">
    <source>
        <dbReference type="ARBA" id="ARBA00022989"/>
    </source>
</evidence>
<evidence type="ECO:0000313" key="9">
    <source>
        <dbReference type="Proteomes" id="UP000179113"/>
    </source>
</evidence>
<reference evidence="8 9" key="1">
    <citation type="journal article" date="2016" name="Nat. Commun.">
        <title>Thousands of microbial genomes shed light on interconnected biogeochemical processes in an aquifer system.</title>
        <authorList>
            <person name="Anantharaman K."/>
            <person name="Brown C.T."/>
            <person name="Hug L.A."/>
            <person name="Sharon I."/>
            <person name="Castelle C.J."/>
            <person name="Probst A.J."/>
            <person name="Thomas B.C."/>
            <person name="Singh A."/>
            <person name="Wilkins M.J."/>
            <person name="Karaoz U."/>
            <person name="Brodie E.L."/>
            <person name="Williams K.H."/>
            <person name="Hubbard S.S."/>
            <person name="Banfield J.F."/>
        </authorList>
    </citation>
    <scope>NUCLEOTIDE SEQUENCE [LARGE SCALE GENOMIC DNA]</scope>
</reference>
<dbReference type="Pfam" id="PF13440">
    <property type="entry name" value="Polysacc_synt_3"/>
    <property type="match status" value="1"/>
</dbReference>
<dbReference type="EMBL" id="MEWA01000025">
    <property type="protein sequence ID" value="OGC69206.1"/>
    <property type="molecule type" value="Genomic_DNA"/>
</dbReference>
<keyword evidence="4 7" id="KW-0812">Transmembrane</keyword>
<accession>A0A1F4WIK0</accession>